<gene>
    <name evidence="1" type="ORF">JFY71_04155</name>
</gene>
<dbReference type="EMBL" id="CP066744">
    <property type="protein sequence ID" value="QQK08740.1"/>
    <property type="molecule type" value="Genomic_DNA"/>
</dbReference>
<protein>
    <submittedName>
        <fullName evidence="1">PRD domain-containing protein</fullName>
    </submittedName>
</protein>
<keyword evidence="2" id="KW-1185">Reference proteome</keyword>
<name>A0AC61MSU9_9FIRM</name>
<sequence>MSTKKELEELIDEITFMFDSDNANQFTTKFFSSSLNLSRTATSEYLNELFKDGKLIKVLSRPVYYYSKKTLESLYGIKFDTNEFLSLEGLFNILDESTDDFHNVIGKNGSLKEALSRIKTALLYPGGLPMLLEGVVGSGKRFLVSSSFDFLKKRKLIEKDMNLVHFHPSYYDNENNMDTALFNPDFGFWNKAKGSMLYISHVEKLSVSLQNKLADKIDYKNTNNSDEPFLIMSTTKDISVLNEKLQLVIPIDIKIPSIKERPFTERKNILLKFLLKEEKSLGKKIILSKVALDELLDAYMESGVTKLRVDLRKLLSEVIQDSDDETIIIQRYHIPKTGKRVSFETDDSKELELMEISEHFSEERLEKTENIEYYSKLLKIFENYEKNKDFSRFIDESRALTRKYYDNIAFSKKINNFNESDSIEKNLINILDEIVENTRVVLPFNCVSLLSKEISQYLDERSYYEKWLFEKYFQIEELLNFFKIQMETAYLIADHIASILQERFSIIMPSMSKVFLTLNIYFYNRELEDRLTSGIIICHGYSTATSMADTANTMLGHQVFRGIDMPLHANVKEIALEMDNFLLNHKYLKNVILLVDMGSLSEIEKYLKIYTNINLAVVTNASTAVALYIGEGLLEHEEFSKIVSDVEVKIKTTSRIISLNKKKTAVLFISDMGLEVSKSISELVQQSLPRTINIEWICIDIDKMNNFFNNPIFADYDIKLIVGAEGLSKDIKTVSLEELVQPTDLSILDDILKQDLTYDEIELFHKNLLKNLSLRSVMEHITILNVDRLMDLTVDAVSKLQKNLNRKFLPKTLVGIYIHISNLIERLVTKNELQVREENTKLFEKNNREFILAVRNSFSNLLEDYNVEIPISEIIYIYDYISHDEKVVEEEL</sequence>
<evidence type="ECO:0000313" key="1">
    <source>
        <dbReference type="EMBL" id="QQK08740.1"/>
    </source>
</evidence>
<accession>A0AC61MSU9</accession>
<dbReference type="Proteomes" id="UP000595814">
    <property type="component" value="Chromosome"/>
</dbReference>
<organism evidence="1 2">
    <name type="scientific">Miniphocaeibacter halophilus</name>
    <dbReference type="NCBI Taxonomy" id="2931922"/>
    <lineage>
        <taxon>Bacteria</taxon>
        <taxon>Bacillati</taxon>
        <taxon>Bacillota</taxon>
        <taxon>Tissierellia</taxon>
        <taxon>Tissierellales</taxon>
        <taxon>Peptoniphilaceae</taxon>
        <taxon>Miniphocaeibacter</taxon>
    </lineage>
</organism>
<reference evidence="1 2" key="1">
    <citation type="journal article" date="2022" name="Int. J. Syst. Evol. Microbiol.">
        <title>Miniphocaeibacter halophilus sp. nov., an ammonium-tolerant acetate-producing bacterium isolated from a biogas system.</title>
        <authorList>
            <person name="Schnurer A."/>
            <person name="Singh A."/>
            <person name="Bi S."/>
            <person name="Qiao W."/>
            <person name="Westerholm M."/>
        </authorList>
    </citation>
    <scope>NUCLEOTIDE SEQUENCE [LARGE SCALE GENOMIC DNA]</scope>
    <source>
        <strain evidence="1 2">AMB_01</strain>
    </source>
</reference>
<proteinExistence type="predicted"/>
<evidence type="ECO:0000313" key="2">
    <source>
        <dbReference type="Proteomes" id="UP000595814"/>
    </source>
</evidence>